<name>A0A2M7QIA9_9BACT</name>
<protein>
    <submittedName>
        <fullName evidence="1">Uncharacterized protein</fullName>
    </submittedName>
</protein>
<accession>A0A2M7QIA9</accession>
<dbReference type="AlphaFoldDB" id="A0A2M7QIA9"/>
<organism evidence="1 2">
    <name type="scientific">Candidatus Roizmanbacteria bacterium CG_4_10_14_0_8_um_filter_33_9</name>
    <dbReference type="NCBI Taxonomy" id="1974826"/>
    <lineage>
        <taxon>Bacteria</taxon>
        <taxon>Candidatus Roizmaniibacteriota</taxon>
    </lineage>
</organism>
<dbReference type="Proteomes" id="UP000229401">
    <property type="component" value="Unassembled WGS sequence"/>
</dbReference>
<evidence type="ECO:0000313" key="2">
    <source>
        <dbReference type="Proteomes" id="UP000229401"/>
    </source>
</evidence>
<reference evidence="2" key="1">
    <citation type="submission" date="2017-09" db="EMBL/GenBank/DDBJ databases">
        <title>Depth-based differentiation of microbial function through sediment-hosted aquifers and enrichment of novel symbionts in the deep terrestrial subsurface.</title>
        <authorList>
            <person name="Probst A.J."/>
            <person name="Ladd B."/>
            <person name="Jarett J.K."/>
            <person name="Geller-Mcgrath D.E."/>
            <person name="Sieber C.M.K."/>
            <person name="Emerson J.B."/>
            <person name="Anantharaman K."/>
            <person name="Thomas B.C."/>
            <person name="Malmstrom R."/>
            <person name="Stieglmeier M."/>
            <person name="Klingl A."/>
            <person name="Woyke T."/>
            <person name="Ryan C.M."/>
            <person name="Banfield J.F."/>
        </authorList>
    </citation>
    <scope>NUCLEOTIDE SEQUENCE [LARGE SCALE GENOMIC DNA]</scope>
</reference>
<sequence length="86" mass="9559">MDDIKKNITLELILRNTKVKIIRNKGIIPINPLISAVAPQEVPSFNTPKKLGKISRIKETNETCSAYDKFCCGLVESCVNSKKGKI</sequence>
<dbReference type="EMBL" id="PFLI01000103">
    <property type="protein sequence ID" value="PIY72043.1"/>
    <property type="molecule type" value="Genomic_DNA"/>
</dbReference>
<evidence type="ECO:0000313" key="1">
    <source>
        <dbReference type="EMBL" id="PIY72043.1"/>
    </source>
</evidence>
<proteinExistence type="predicted"/>
<comment type="caution">
    <text evidence="1">The sequence shown here is derived from an EMBL/GenBank/DDBJ whole genome shotgun (WGS) entry which is preliminary data.</text>
</comment>
<gene>
    <name evidence="1" type="ORF">COY87_03025</name>
</gene>